<sequence>MPFVSAILLGLLTFVGESITRFLVSAGAFFVVYTGVAALSQGLIELSQGYWAGIPGHILQIMALGGLDEALSILMSAVATRFAMDFTDEKIMSFRAAK</sequence>
<dbReference type="Proteomes" id="UP000240243">
    <property type="component" value="Unassembled WGS sequence"/>
</dbReference>
<dbReference type="RefSeq" id="WP_106728256.1">
    <property type="nucleotide sequence ID" value="NZ_PXYG01000001.1"/>
</dbReference>
<evidence type="ECO:0000313" key="1">
    <source>
        <dbReference type="EMBL" id="PSJ47845.1"/>
    </source>
</evidence>
<dbReference type="AlphaFoldDB" id="A0A2P7RC96"/>
<gene>
    <name evidence="1" type="ORF">C7H85_03255</name>
</gene>
<protein>
    <recommendedName>
        <fullName evidence="3">DUF2523 domain-containing protein</fullName>
    </recommendedName>
</protein>
<organism evidence="1 2">
    <name type="scientific">Zobellella endophytica</name>
    <dbReference type="NCBI Taxonomy" id="2116700"/>
    <lineage>
        <taxon>Bacteria</taxon>
        <taxon>Pseudomonadati</taxon>
        <taxon>Pseudomonadota</taxon>
        <taxon>Gammaproteobacteria</taxon>
        <taxon>Aeromonadales</taxon>
        <taxon>Aeromonadaceae</taxon>
        <taxon>Zobellella</taxon>
    </lineage>
</organism>
<dbReference type="EMBL" id="PXYG01000001">
    <property type="protein sequence ID" value="PSJ47845.1"/>
    <property type="molecule type" value="Genomic_DNA"/>
</dbReference>
<accession>A0A2P7RC96</accession>
<keyword evidence="2" id="KW-1185">Reference proteome</keyword>
<dbReference type="InterPro" id="IPR019670">
    <property type="entry name" value="DUF2523"/>
</dbReference>
<dbReference type="Pfam" id="PF10734">
    <property type="entry name" value="DUF2523"/>
    <property type="match status" value="1"/>
</dbReference>
<proteinExistence type="predicted"/>
<comment type="caution">
    <text evidence="1">The sequence shown here is derived from an EMBL/GenBank/DDBJ whole genome shotgun (WGS) entry which is preliminary data.</text>
</comment>
<evidence type="ECO:0000313" key="2">
    <source>
        <dbReference type="Proteomes" id="UP000240243"/>
    </source>
</evidence>
<reference evidence="1 2" key="1">
    <citation type="submission" date="2018-03" db="EMBL/GenBank/DDBJ databases">
        <title>The draft genome of Zobellella sp. 59N8.</title>
        <authorList>
            <person name="Liu L."/>
            <person name="Li L."/>
            <person name="Zhang X."/>
            <person name="Liang L."/>
            <person name="Wang T."/>
        </authorList>
    </citation>
    <scope>NUCLEOTIDE SEQUENCE [LARGE SCALE GENOMIC DNA]</scope>
    <source>
        <strain evidence="1 2">59N8</strain>
    </source>
</reference>
<dbReference type="OrthoDB" id="5600446at2"/>
<evidence type="ECO:0008006" key="3">
    <source>
        <dbReference type="Google" id="ProtNLM"/>
    </source>
</evidence>
<name>A0A2P7RC96_9GAMM</name>